<dbReference type="SMART" id="SM00360">
    <property type="entry name" value="RRM"/>
    <property type="match status" value="3"/>
</dbReference>
<sequence length="585" mass="68559">MKIGQKDLPNQKHLTTEQQKNIIFIENLDNAITEDFLFHQFKQFGDISIIKLKKDKHKNIPCGQALITFSDAASAEKARQTLNNQKLINNIIKVKPYFNLNDNEKEANIYMRNLPKQVNVQELEQELSKYGNILSIEVRKDAQGNQLNYGYVQFQKKDDAQLFLEQINQNSFIYQGNEIHFELFKSQSERAQESNELFLRGFSNPLPQNIIQQDKTIAAIEYGWQMVIKDYFLKQQNIQIQSCFVKIDKNTRQPWAMIKFELSDQAKAQCVICDDQRTHPCVQSSISYVIQLIQQCDITQASFSELKLSLQEIVSIYENLANNVFDMFSGVSDNFFYNLKYDKSQSIDERQLYIQNINGNLHKDDIQAFLSQFGNVISVTMKQSTKPYSQLQNCIVMYQTIHDAKRALSEIYDRRISQSVNHIFKNGIIKISIFLGKNLRQEYQQVKKKKQRLIYKPMMIQIHQSPFFQPQKSQSLSQPLNKEPIDNFFTLIKKYYAIEIIKDQMSDFSKLTISDQRHILGNLLFYKVYDKVQDKDVARHIVGMLIEPSQFTISDIFDFFDNDQDINEYIQDGLQLIKENQQKIK</sequence>
<keyword evidence="6" id="KW-1185">Reference proteome</keyword>
<evidence type="ECO:0008006" key="7">
    <source>
        <dbReference type="Google" id="ProtNLM"/>
    </source>
</evidence>
<dbReference type="PANTHER" id="PTHR24012">
    <property type="entry name" value="RNA BINDING PROTEIN"/>
    <property type="match status" value="1"/>
</dbReference>
<reference evidence="5" key="1">
    <citation type="submission" date="2021-01" db="EMBL/GenBank/DDBJ databases">
        <authorList>
            <consortium name="Genoscope - CEA"/>
            <person name="William W."/>
        </authorList>
    </citation>
    <scope>NUCLEOTIDE SEQUENCE</scope>
</reference>
<dbReference type="PROSITE" id="PS51309">
    <property type="entry name" value="PABC"/>
    <property type="match status" value="1"/>
</dbReference>
<dbReference type="OrthoDB" id="304530at2759"/>
<dbReference type="FunFam" id="3.30.70.330:FF:001458">
    <property type="match status" value="1"/>
</dbReference>
<dbReference type="GO" id="GO:0003723">
    <property type="term" value="F:RNA binding"/>
    <property type="evidence" value="ECO:0007669"/>
    <property type="project" value="UniProtKB-UniRule"/>
</dbReference>
<comment type="caution">
    <text evidence="5">The sequence shown here is derived from an EMBL/GenBank/DDBJ whole genome shotgun (WGS) entry which is preliminary data.</text>
</comment>
<feature type="domain" description="RRM" evidence="3">
    <location>
        <begin position="21"/>
        <end position="99"/>
    </location>
</feature>
<dbReference type="FunFam" id="1.10.1900.10:FF:000012">
    <property type="entry name" value="Uncharacterized protein"/>
    <property type="match status" value="1"/>
</dbReference>
<keyword evidence="1 2" id="KW-0694">RNA-binding</keyword>
<name>A0A8S1X144_PAROT</name>
<evidence type="ECO:0000259" key="3">
    <source>
        <dbReference type="PROSITE" id="PS50102"/>
    </source>
</evidence>
<dbReference type="InterPro" id="IPR000504">
    <property type="entry name" value="RRM_dom"/>
</dbReference>
<dbReference type="Proteomes" id="UP000683925">
    <property type="component" value="Unassembled WGS sequence"/>
</dbReference>
<dbReference type="InterPro" id="IPR002004">
    <property type="entry name" value="PABP_HYD_C"/>
</dbReference>
<accession>A0A8S1X144</accession>
<dbReference type="AlphaFoldDB" id="A0A8S1X144"/>
<gene>
    <name evidence="5" type="ORF">POCTA_138.1.T1070085</name>
</gene>
<evidence type="ECO:0000256" key="2">
    <source>
        <dbReference type="PROSITE-ProRule" id="PRU00176"/>
    </source>
</evidence>
<organism evidence="5 6">
    <name type="scientific">Paramecium octaurelia</name>
    <dbReference type="NCBI Taxonomy" id="43137"/>
    <lineage>
        <taxon>Eukaryota</taxon>
        <taxon>Sar</taxon>
        <taxon>Alveolata</taxon>
        <taxon>Ciliophora</taxon>
        <taxon>Intramacronucleata</taxon>
        <taxon>Oligohymenophorea</taxon>
        <taxon>Peniculida</taxon>
        <taxon>Parameciidae</taxon>
        <taxon>Paramecium</taxon>
    </lineage>
</organism>
<protein>
    <recommendedName>
        <fullName evidence="7">Polyadenylate-binding protein</fullName>
    </recommendedName>
</protein>
<proteinExistence type="predicted"/>
<dbReference type="FunFam" id="3.30.70.330:FF:001005">
    <property type="entry name" value="Uncharacterized protein"/>
    <property type="match status" value="1"/>
</dbReference>
<evidence type="ECO:0000256" key="1">
    <source>
        <dbReference type="ARBA" id="ARBA00022884"/>
    </source>
</evidence>
<evidence type="ECO:0000259" key="4">
    <source>
        <dbReference type="PROSITE" id="PS51309"/>
    </source>
</evidence>
<dbReference type="Pfam" id="PF00658">
    <property type="entry name" value="MLLE"/>
    <property type="match status" value="1"/>
</dbReference>
<dbReference type="CDD" id="cd00590">
    <property type="entry name" value="RRM_SF"/>
    <property type="match status" value="2"/>
</dbReference>
<feature type="domain" description="RRM" evidence="3">
    <location>
        <begin position="107"/>
        <end position="186"/>
    </location>
</feature>
<feature type="domain" description="RRM" evidence="3">
    <location>
        <begin position="350"/>
        <end position="446"/>
    </location>
</feature>
<feature type="domain" description="PABC" evidence="4">
    <location>
        <begin position="500"/>
        <end position="582"/>
    </location>
</feature>
<dbReference type="EMBL" id="CAJJDP010000107">
    <property type="protein sequence ID" value="CAD8194657.1"/>
    <property type="molecule type" value="Genomic_DNA"/>
</dbReference>
<dbReference type="PROSITE" id="PS50102">
    <property type="entry name" value="RRM"/>
    <property type="match status" value="3"/>
</dbReference>
<dbReference type="Pfam" id="PF00076">
    <property type="entry name" value="RRM_1"/>
    <property type="match status" value="3"/>
</dbReference>
<evidence type="ECO:0000313" key="6">
    <source>
        <dbReference type="Proteomes" id="UP000683925"/>
    </source>
</evidence>
<dbReference type="OMA" id="MVIKDYF"/>
<evidence type="ECO:0000313" key="5">
    <source>
        <dbReference type="EMBL" id="CAD8194657.1"/>
    </source>
</evidence>